<accession>A0A429YPV4</accession>
<dbReference type="PROSITE" id="PS51318">
    <property type="entry name" value="TAT"/>
    <property type="match status" value="1"/>
</dbReference>
<evidence type="ECO:0000313" key="1">
    <source>
        <dbReference type="EMBL" id="RST83434.1"/>
    </source>
</evidence>
<feature type="non-terminal residue" evidence="1">
    <location>
        <position position="83"/>
    </location>
</feature>
<gene>
    <name evidence="1" type="ORF">EJC49_22555</name>
</gene>
<sequence>MEGRASARREQPMRVKTRPWHGSCVAAGIDEEDVPMLDRRRFMAGLAGAGAAVAGAGSARGQVLPGFETASLRGTLETASLRG</sequence>
<dbReference type="InterPro" id="IPR019546">
    <property type="entry name" value="TAT_signal_bac_arc"/>
</dbReference>
<dbReference type="Proteomes" id="UP000278398">
    <property type="component" value="Unassembled WGS sequence"/>
</dbReference>
<evidence type="ECO:0000313" key="2">
    <source>
        <dbReference type="Proteomes" id="UP000278398"/>
    </source>
</evidence>
<dbReference type="AlphaFoldDB" id="A0A429YPV4"/>
<dbReference type="EMBL" id="RWKW01000104">
    <property type="protein sequence ID" value="RST83434.1"/>
    <property type="molecule type" value="Genomic_DNA"/>
</dbReference>
<organism evidence="1 2">
    <name type="scientific">Aquibium carbonis</name>
    <dbReference type="NCBI Taxonomy" id="2495581"/>
    <lineage>
        <taxon>Bacteria</taxon>
        <taxon>Pseudomonadati</taxon>
        <taxon>Pseudomonadota</taxon>
        <taxon>Alphaproteobacteria</taxon>
        <taxon>Hyphomicrobiales</taxon>
        <taxon>Phyllobacteriaceae</taxon>
        <taxon>Aquibium</taxon>
    </lineage>
</organism>
<comment type="caution">
    <text evidence="1">The sequence shown here is derived from an EMBL/GenBank/DDBJ whole genome shotgun (WGS) entry which is preliminary data.</text>
</comment>
<name>A0A429YPV4_9HYPH</name>
<protein>
    <submittedName>
        <fullName evidence="1">Twin-arginine translocation signal domain-containing protein</fullName>
    </submittedName>
</protein>
<reference evidence="1 2" key="1">
    <citation type="submission" date="2018-12" db="EMBL/GenBank/DDBJ databases">
        <title>Mesorhizobium carbonis sp. nov., isolated from coal mine water.</title>
        <authorList>
            <person name="Xin W."/>
            <person name="Xu Z."/>
            <person name="Xiang F."/>
            <person name="Zhang J."/>
            <person name="Xi L."/>
            <person name="Liu J."/>
        </authorList>
    </citation>
    <scope>NUCLEOTIDE SEQUENCE [LARGE SCALE GENOMIC DNA]</scope>
    <source>
        <strain evidence="1 2">B2.3</strain>
    </source>
</reference>
<dbReference type="NCBIfam" id="TIGR01409">
    <property type="entry name" value="TAT_signal_seq"/>
    <property type="match status" value="1"/>
</dbReference>
<proteinExistence type="predicted"/>
<dbReference type="InterPro" id="IPR006311">
    <property type="entry name" value="TAT_signal"/>
</dbReference>
<keyword evidence="2" id="KW-1185">Reference proteome</keyword>